<dbReference type="Pfam" id="PF00582">
    <property type="entry name" value="Usp"/>
    <property type="match status" value="2"/>
</dbReference>
<evidence type="ECO:0000259" key="2">
    <source>
        <dbReference type="Pfam" id="PF00582"/>
    </source>
</evidence>
<dbReference type="PRINTS" id="PR01438">
    <property type="entry name" value="UNVRSLSTRESS"/>
</dbReference>
<evidence type="ECO:0000313" key="3">
    <source>
        <dbReference type="EMBL" id="TPX74358.1"/>
    </source>
</evidence>
<name>A0A507FGB9_9FUNG</name>
<feature type="domain" description="UspA" evidence="2">
    <location>
        <begin position="277"/>
        <end position="408"/>
    </location>
</feature>
<evidence type="ECO:0000256" key="1">
    <source>
        <dbReference type="SAM" id="MobiDB-lite"/>
    </source>
</evidence>
<dbReference type="Proteomes" id="UP000320333">
    <property type="component" value="Unassembled WGS sequence"/>
</dbReference>
<dbReference type="Gene3D" id="3.40.50.620">
    <property type="entry name" value="HUPs"/>
    <property type="match status" value="2"/>
</dbReference>
<dbReference type="InterPro" id="IPR014729">
    <property type="entry name" value="Rossmann-like_a/b/a_fold"/>
</dbReference>
<feature type="region of interest" description="Disordered" evidence="1">
    <location>
        <begin position="1"/>
        <end position="23"/>
    </location>
</feature>
<proteinExistence type="predicted"/>
<dbReference type="SUPFAM" id="SSF52402">
    <property type="entry name" value="Adenine nucleotide alpha hydrolases-like"/>
    <property type="match status" value="2"/>
</dbReference>
<dbReference type="EMBL" id="QEAP01000130">
    <property type="protein sequence ID" value="TPX74358.1"/>
    <property type="molecule type" value="Genomic_DNA"/>
</dbReference>
<dbReference type="PANTHER" id="PTHR31964">
    <property type="entry name" value="ADENINE NUCLEOTIDE ALPHA HYDROLASES-LIKE SUPERFAMILY PROTEIN"/>
    <property type="match status" value="1"/>
</dbReference>
<dbReference type="PANTHER" id="PTHR31964:SF113">
    <property type="entry name" value="USPA DOMAIN-CONTAINING PROTEIN"/>
    <property type="match status" value="1"/>
</dbReference>
<dbReference type="InterPro" id="IPR006016">
    <property type="entry name" value="UspA"/>
</dbReference>
<sequence length="408" mass="44873">MEFSDESHNHTRSLINHQSDESLIRVQEPNTATATAAKEPLLPTLVRKPLLPLPSPNLRRSLEERVQKLANNMSETAREEISEGLNLDLWKKEVNGRIIGIAIDGSDDGDKAFYWVLHNLIKTSVNINNKIILLTCRSTSSTETNRLESETLLRSYMNLIKTAGLDNVPVRSFILKGDVRHEICDAVEKLGVDVLCIGTRGLGVLKRAVLGSVSDYLSKNSVCTCIIAKTSTLAQLKHIPQTSQMTKIMQGAAEDSNAVELTEFKPEEWKKDVLTGRIIVVALDGSHHSSKAFYWSINNLIKTSSGVENKLALISCTSNDVSEGARSRAEALLRSHMSLVKEAGLVLPIRAFLVKGDPREAICDMVDKLQADVLVVGTRGLTNFKRVVMGSVSEYLTKNANCSVLVAK</sequence>
<dbReference type="OrthoDB" id="843225at2759"/>
<accession>A0A507FGB9</accession>
<dbReference type="InterPro" id="IPR006015">
    <property type="entry name" value="Universal_stress_UspA"/>
</dbReference>
<reference evidence="3 4" key="1">
    <citation type="journal article" date="2019" name="Sci. Rep.">
        <title>Comparative genomics of chytrid fungi reveal insights into the obligate biotrophic and pathogenic lifestyle of Synchytrium endobioticum.</title>
        <authorList>
            <person name="van de Vossenberg B.T.L.H."/>
            <person name="Warris S."/>
            <person name="Nguyen H.D.T."/>
            <person name="van Gent-Pelzer M.P.E."/>
            <person name="Joly D.L."/>
            <person name="van de Geest H.C."/>
            <person name="Bonants P.J.M."/>
            <person name="Smith D.S."/>
            <person name="Levesque C.A."/>
            <person name="van der Lee T.A.J."/>
        </authorList>
    </citation>
    <scope>NUCLEOTIDE SEQUENCE [LARGE SCALE GENOMIC DNA]</scope>
    <source>
        <strain evidence="3 4">CBS 675.73</strain>
    </source>
</reference>
<protein>
    <recommendedName>
        <fullName evidence="2">UspA domain-containing protein</fullName>
    </recommendedName>
</protein>
<dbReference type="CDD" id="cd23659">
    <property type="entry name" value="USP_At3g01520-like"/>
    <property type="match status" value="2"/>
</dbReference>
<comment type="caution">
    <text evidence="3">The sequence shown here is derived from an EMBL/GenBank/DDBJ whole genome shotgun (WGS) entry which is preliminary data.</text>
</comment>
<gene>
    <name evidence="3" type="ORF">CcCBS67573_g04382</name>
</gene>
<feature type="domain" description="UspA" evidence="2">
    <location>
        <begin position="97"/>
        <end position="228"/>
    </location>
</feature>
<keyword evidence="4" id="KW-1185">Reference proteome</keyword>
<organism evidence="3 4">
    <name type="scientific">Chytriomyces confervae</name>
    <dbReference type="NCBI Taxonomy" id="246404"/>
    <lineage>
        <taxon>Eukaryota</taxon>
        <taxon>Fungi</taxon>
        <taxon>Fungi incertae sedis</taxon>
        <taxon>Chytridiomycota</taxon>
        <taxon>Chytridiomycota incertae sedis</taxon>
        <taxon>Chytridiomycetes</taxon>
        <taxon>Chytridiales</taxon>
        <taxon>Chytriomycetaceae</taxon>
        <taxon>Chytriomyces</taxon>
    </lineage>
</organism>
<evidence type="ECO:0000313" key="4">
    <source>
        <dbReference type="Proteomes" id="UP000320333"/>
    </source>
</evidence>
<dbReference type="AlphaFoldDB" id="A0A507FGB9"/>